<evidence type="ECO:0000256" key="2">
    <source>
        <dbReference type="SAM" id="SignalP"/>
    </source>
</evidence>
<protein>
    <submittedName>
        <fullName evidence="3">Uncharacterized protein</fullName>
    </submittedName>
</protein>
<evidence type="ECO:0000313" key="4">
    <source>
        <dbReference type="Proteomes" id="UP000242188"/>
    </source>
</evidence>
<accession>A0A210QLL0</accession>
<dbReference type="Proteomes" id="UP000242188">
    <property type="component" value="Unassembled WGS sequence"/>
</dbReference>
<feature type="chain" id="PRO_5013347001" evidence="2">
    <location>
        <begin position="22"/>
        <end position="327"/>
    </location>
</feature>
<feature type="region of interest" description="Disordered" evidence="1">
    <location>
        <begin position="245"/>
        <end position="264"/>
    </location>
</feature>
<reference evidence="3 4" key="1">
    <citation type="journal article" date="2017" name="Nat. Ecol. Evol.">
        <title>Scallop genome provides insights into evolution of bilaterian karyotype and development.</title>
        <authorList>
            <person name="Wang S."/>
            <person name="Zhang J."/>
            <person name="Jiao W."/>
            <person name="Li J."/>
            <person name="Xun X."/>
            <person name="Sun Y."/>
            <person name="Guo X."/>
            <person name="Huan P."/>
            <person name="Dong B."/>
            <person name="Zhang L."/>
            <person name="Hu X."/>
            <person name="Sun X."/>
            <person name="Wang J."/>
            <person name="Zhao C."/>
            <person name="Wang Y."/>
            <person name="Wang D."/>
            <person name="Huang X."/>
            <person name="Wang R."/>
            <person name="Lv J."/>
            <person name="Li Y."/>
            <person name="Zhang Z."/>
            <person name="Liu B."/>
            <person name="Lu W."/>
            <person name="Hui Y."/>
            <person name="Liang J."/>
            <person name="Zhou Z."/>
            <person name="Hou R."/>
            <person name="Li X."/>
            <person name="Liu Y."/>
            <person name="Li H."/>
            <person name="Ning X."/>
            <person name="Lin Y."/>
            <person name="Zhao L."/>
            <person name="Xing Q."/>
            <person name="Dou J."/>
            <person name="Li Y."/>
            <person name="Mao J."/>
            <person name="Guo H."/>
            <person name="Dou H."/>
            <person name="Li T."/>
            <person name="Mu C."/>
            <person name="Jiang W."/>
            <person name="Fu Q."/>
            <person name="Fu X."/>
            <person name="Miao Y."/>
            <person name="Liu J."/>
            <person name="Yu Q."/>
            <person name="Li R."/>
            <person name="Liao H."/>
            <person name="Li X."/>
            <person name="Kong Y."/>
            <person name="Jiang Z."/>
            <person name="Chourrout D."/>
            <person name="Li R."/>
            <person name="Bao Z."/>
        </authorList>
    </citation>
    <scope>NUCLEOTIDE SEQUENCE [LARGE SCALE GENOMIC DNA]</scope>
    <source>
        <strain evidence="3 4">PY_sf001</strain>
    </source>
</reference>
<feature type="signal peptide" evidence="2">
    <location>
        <begin position="1"/>
        <end position="21"/>
    </location>
</feature>
<evidence type="ECO:0000313" key="3">
    <source>
        <dbReference type="EMBL" id="OWF49615.1"/>
    </source>
</evidence>
<evidence type="ECO:0000256" key="1">
    <source>
        <dbReference type="SAM" id="MobiDB-lite"/>
    </source>
</evidence>
<organism evidence="3 4">
    <name type="scientific">Mizuhopecten yessoensis</name>
    <name type="common">Japanese scallop</name>
    <name type="synonym">Patinopecten yessoensis</name>
    <dbReference type="NCBI Taxonomy" id="6573"/>
    <lineage>
        <taxon>Eukaryota</taxon>
        <taxon>Metazoa</taxon>
        <taxon>Spiralia</taxon>
        <taxon>Lophotrochozoa</taxon>
        <taxon>Mollusca</taxon>
        <taxon>Bivalvia</taxon>
        <taxon>Autobranchia</taxon>
        <taxon>Pteriomorphia</taxon>
        <taxon>Pectinida</taxon>
        <taxon>Pectinoidea</taxon>
        <taxon>Pectinidae</taxon>
        <taxon>Mizuhopecten</taxon>
    </lineage>
</organism>
<dbReference type="AlphaFoldDB" id="A0A210QLL0"/>
<keyword evidence="4" id="KW-1185">Reference proteome</keyword>
<gene>
    <name evidence="3" type="ORF">KP79_PYT03541</name>
</gene>
<keyword evidence="2" id="KW-0732">Signal</keyword>
<proteinExistence type="predicted"/>
<sequence>MILYMSISFCVVLLRSDGIFAVDWKGPLKLKTSEYGTERHYCEYPVTSAEVTVQLKVLPGSSFDTLDCFHCECTATGLHCQGVGVNGWSLSGPPECTVVADGCNPMFVLRTNNKIDCFTRRHVGQLPNGERGYTVLGHRGARPPRMEKYRGVKQAKNNPASGAVSIDGTSATTPVAMEKPASYRADASVFRPAVLRPEDTFSNSHNQDSVPSWTFLASRLTRKWPVNKSSAYRQTQISSYPSKFKTGDRKMSKSETMVTSQRDSISEQADPIAAMIAGKSANYVVDKSIGLMPARQLFLPRSSPLIMARDTLIPNSDFRKSWKKMVL</sequence>
<dbReference type="EMBL" id="NEDP02003034">
    <property type="protein sequence ID" value="OWF49615.1"/>
    <property type="molecule type" value="Genomic_DNA"/>
</dbReference>
<feature type="compositionally biased region" description="Polar residues" evidence="1">
    <location>
        <begin position="254"/>
        <end position="264"/>
    </location>
</feature>
<name>A0A210QLL0_MIZYE</name>
<comment type="caution">
    <text evidence="3">The sequence shown here is derived from an EMBL/GenBank/DDBJ whole genome shotgun (WGS) entry which is preliminary data.</text>
</comment>